<dbReference type="PROSITE" id="PS00034">
    <property type="entry name" value="PAIRED_1"/>
    <property type="match status" value="1"/>
</dbReference>
<dbReference type="PROSITE" id="PS51057">
    <property type="entry name" value="PAIRED_2"/>
    <property type="match status" value="1"/>
</dbReference>
<evidence type="ECO:0000256" key="4">
    <source>
        <dbReference type="ARBA" id="ARBA00023015"/>
    </source>
</evidence>
<dbReference type="GO" id="GO:0005634">
    <property type="term" value="C:nucleus"/>
    <property type="evidence" value="ECO:0007669"/>
    <property type="project" value="UniProtKB-SubCell"/>
</dbReference>
<keyword evidence="3" id="KW-0563">Paired box</keyword>
<dbReference type="InterPro" id="IPR009057">
    <property type="entry name" value="Homeodomain-like_sf"/>
</dbReference>
<dbReference type="SUPFAM" id="SSF46689">
    <property type="entry name" value="Homeodomain-like"/>
    <property type="match status" value="1"/>
</dbReference>
<dbReference type="Gene3D" id="1.10.10.10">
    <property type="entry name" value="Winged helix-like DNA-binding domain superfamily/Winged helix DNA-binding domain"/>
    <property type="match status" value="2"/>
</dbReference>
<evidence type="ECO:0000259" key="8">
    <source>
        <dbReference type="PROSITE" id="PS51057"/>
    </source>
</evidence>
<dbReference type="Proteomes" id="UP001152320">
    <property type="component" value="Chromosome 5"/>
</dbReference>
<dbReference type="AlphaFoldDB" id="A0A9Q1HDY0"/>
<dbReference type="InterPro" id="IPR043565">
    <property type="entry name" value="PAX_fam"/>
</dbReference>
<dbReference type="CDD" id="cd00131">
    <property type="entry name" value="PAX"/>
    <property type="match status" value="1"/>
</dbReference>
<dbReference type="PANTHER" id="PTHR45636">
    <property type="entry name" value="PAIRED BOX PROTEIN PAX-6-RELATED-RELATED"/>
    <property type="match status" value="1"/>
</dbReference>
<dbReference type="GO" id="GO:0000978">
    <property type="term" value="F:RNA polymerase II cis-regulatory region sequence-specific DNA binding"/>
    <property type="evidence" value="ECO:0007669"/>
    <property type="project" value="TreeGrafter"/>
</dbReference>
<keyword evidence="6" id="KW-0804">Transcription</keyword>
<keyword evidence="4" id="KW-0805">Transcription regulation</keyword>
<dbReference type="FunFam" id="1.10.10.10:FF:000013">
    <property type="entry name" value="Paired box 8 isoform 1"/>
    <property type="match status" value="1"/>
</dbReference>
<feature type="domain" description="Paired" evidence="8">
    <location>
        <begin position="11"/>
        <end position="137"/>
    </location>
</feature>
<accession>A0A9Q1HDY0</accession>
<evidence type="ECO:0000256" key="3">
    <source>
        <dbReference type="ARBA" id="ARBA00022724"/>
    </source>
</evidence>
<dbReference type="EMBL" id="JAIZAY010000005">
    <property type="protein sequence ID" value="KAJ8041641.1"/>
    <property type="molecule type" value="Genomic_DNA"/>
</dbReference>
<proteinExistence type="predicted"/>
<evidence type="ECO:0000256" key="6">
    <source>
        <dbReference type="ARBA" id="ARBA00023163"/>
    </source>
</evidence>
<evidence type="ECO:0000256" key="2">
    <source>
        <dbReference type="ARBA" id="ARBA00022473"/>
    </source>
</evidence>
<dbReference type="InterPro" id="IPR043182">
    <property type="entry name" value="PAIRED_DNA-bd_dom"/>
</dbReference>
<comment type="caution">
    <text evidence="9">The sequence shown here is derived from an EMBL/GenBank/DDBJ whole genome shotgun (WGS) entry which is preliminary data.</text>
</comment>
<reference evidence="9" key="1">
    <citation type="submission" date="2021-10" db="EMBL/GenBank/DDBJ databases">
        <title>Tropical sea cucumber genome reveals ecological adaptation and Cuvierian tubules defense mechanism.</title>
        <authorList>
            <person name="Chen T."/>
        </authorList>
    </citation>
    <scope>NUCLEOTIDE SEQUENCE</scope>
    <source>
        <strain evidence="9">Nanhai2018</strain>
        <tissue evidence="9">Muscle</tissue>
    </source>
</reference>
<keyword evidence="5" id="KW-0238">DNA-binding</keyword>
<keyword evidence="2" id="KW-0217">Developmental protein</keyword>
<dbReference type="Pfam" id="PF00292">
    <property type="entry name" value="PAX"/>
    <property type="match status" value="1"/>
</dbReference>
<comment type="subcellular location">
    <subcellularLocation>
        <location evidence="1">Nucleus</location>
    </subcellularLocation>
</comment>
<dbReference type="PRINTS" id="PR00027">
    <property type="entry name" value="PAIREDBOX"/>
</dbReference>
<evidence type="ECO:0000313" key="10">
    <source>
        <dbReference type="Proteomes" id="UP001152320"/>
    </source>
</evidence>
<dbReference type="SMART" id="SM00351">
    <property type="entry name" value="PAX"/>
    <property type="match status" value="1"/>
</dbReference>
<gene>
    <name evidence="9" type="ORF">HOLleu_12514</name>
</gene>
<protein>
    <submittedName>
        <fullName evidence="9">Paired box protein Pax-2a</fullName>
    </submittedName>
</protein>
<evidence type="ECO:0000313" key="9">
    <source>
        <dbReference type="EMBL" id="KAJ8041641.1"/>
    </source>
</evidence>
<name>A0A9Q1HDY0_HOLLE</name>
<organism evidence="9 10">
    <name type="scientific">Holothuria leucospilota</name>
    <name type="common">Black long sea cucumber</name>
    <name type="synonym">Mertensiothuria leucospilota</name>
    <dbReference type="NCBI Taxonomy" id="206669"/>
    <lineage>
        <taxon>Eukaryota</taxon>
        <taxon>Metazoa</taxon>
        <taxon>Echinodermata</taxon>
        <taxon>Eleutherozoa</taxon>
        <taxon>Echinozoa</taxon>
        <taxon>Holothuroidea</taxon>
        <taxon>Aspidochirotacea</taxon>
        <taxon>Aspidochirotida</taxon>
        <taxon>Holothuriidae</taxon>
        <taxon>Holothuria</taxon>
    </lineage>
</organism>
<keyword evidence="7" id="KW-0539">Nucleus</keyword>
<sequence>MYPFHALSHTGQGGINQLGGVFANGRPLPVHVRQKILELAHLGLRPCDISRQLLVSHGCVSKILSRYAETGSILPGAIGGSKPRVSTPEVVAKIAQYKLQNSSMFAWEIRDRLLMEGVCAHENLPSVSSINRILRNCSSVTSEAESHLLEETVLKQSKVHENPNKKTKTSFAVEDLLRKDDCADKGRKRIYSNDEVYPSDIKGELIAPFYLPYQLNRQ</sequence>
<keyword evidence="10" id="KW-1185">Reference proteome</keyword>
<dbReference type="FunFam" id="1.10.10.10:FF:000003">
    <property type="entry name" value="Paired box protein Pax-6"/>
    <property type="match status" value="1"/>
</dbReference>
<dbReference type="GO" id="GO:0000981">
    <property type="term" value="F:DNA-binding transcription factor activity, RNA polymerase II-specific"/>
    <property type="evidence" value="ECO:0007669"/>
    <property type="project" value="TreeGrafter"/>
</dbReference>
<dbReference type="OrthoDB" id="3225452at2759"/>
<dbReference type="InterPro" id="IPR001523">
    <property type="entry name" value="Paired_dom"/>
</dbReference>
<dbReference type="InterPro" id="IPR036388">
    <property type="entry name" value="WH-like_DNA-bd_sf"/>
</dbReference>
<dbReference type="PANTHER" id="PTHR45636:SF41">
    <property type="entry name" value="PAIRED BOX PROTEIN PAX-6-RELATED"/>
    <property type="match status" value="1"/>
</dbReference>
<evidence type="ECO:0000256" key="7">
    <source>
        <dbReference type="ARBA" id="ARBA00023242"/>
    </source>
</evidence>
<evidence type="ECO:0000256" key="5">
    <source>
        <dbReference type="ARBA" id="ARBA00023125"/>
    </source>
</evidence>
<evidence type="ECO:0000256" key="1">
    <source>
        <dbReference type="ARBA" id="ARBA00004123"/>
    </source>
</evidence>